<feature type="transmembrane region" description="Helical" evidence="5">
    <location>
        <begin position="122"/>
        <end position="141"/>
    </location>
</feature>
<feature type="transmembrane region" description="Helical" evidence="5">
    <location>
        <begin position="45"/>
        <end position="72"/>
    </location>
</feature>
<feature type="chain" id="PRO_5020428532" description="MARVEL domain-containing protein" evidence="6">
    <location>
        <begin position="30"/>
        <end position="167"/>
    </location>
</feature>
<dbReference type="STRING" id="52247.A0A4T0X3H6"/>
<accession>A0A4T0X3H6</accession>
<evidence type="ECO:0000313" key="8">
    <source>
        <dbReference type="EMBL" id="TID29921.1"/>
    </source>
</evidence>
<proteinExistence type="predicted"/>
<dbReference type="Pfam" id="PF01284">
    <property type="entry name" value="MARVEL"/>
    <property type="match status" value="1"/>
</dbReference>
<feature type="signal peptide" evidence="6">
    <location>
        <begin position="1"/>
        <end position="29"/>
    </location>
</feature>
<evidence type="ECO:0000256" key="5">
    <source>
        <dbReference type="SAM" id="Phobius"/>
    </source>
</evidence>
<dbReference type="OrthoDB" id="5423111at2759"/>
<keyword evidence="3 5" id="KW-1133">Transmembrane helix</keyword>
<evidence type="ECO:0000313" key="9">
    <source>
        <dbReference type="Proteomes" id="UP000307173"/>
    </source>
</evidence>
<organism evidence="8 9">
    <name type="scientific">Pichia inconspicua</name>
    <dbReference type="NCBI Taxonomy" id="52247"/>
    <lineage>
        <taxon>Eukaryota</taxon>
        <taxon>Fungi</taxon>
        <taxon>Dikarya</taxon>
        <taxon>Ascomycota</taxon>
        <taxon>Saccharomycotina</taxon>
        <taxon>Pichiomycetes</taxon>
        <taxon>Pichiales</taxon>
        <taxon>Pichiaceae</taxon>
        <taxon>Pichia</taxon>
    </lineage>
</organism>
<dbReference type="GO" id="GO:0072659">
    <property type="term" value="P:protein localization to plasma membrane"/>
    <property type="evidence" value="ECO:0007669"/>
    <property type="project" value="TreeGrafter"/>
</dbReference>
<dbReference type="EMBL" id="SELW01000220">
    <property type="protein sequence ID" value="TID29921.1"/>
    <property type="molecule type" value="Genomic_DNA"/>
</dbReference>
<feature type="domain" description="MARVEL" evidence="7">
    <location>
        <begin position="14"/>
        <end position="137"/>
    </location>
</feature>
<protein>
    <recommendedName>
        <fullName evidence="7">MARVEL domain-containing protein</fullName>
    </recommendedName>
</protein>
<evidence type="ECO:0000256" key="4">
    <source>
        <dbReference type="ARBA" id="ARBA00023136"/>
    </source>
</evidence>
<dbReference type="PANTHER" id="PTHR28165">
    <property type="entry name" value="NON-CLASSICAL EXPORT PROTEIN 2-RELATED"/>
    <property type="match status" value="1"/>
</dbReference>
<evidence type="ECO:0000259" key="7">
    <source>
        <dbReference type="Pfam" id="PF01284"/>
    </source>
</evidence>
<keyword evidence="4 5" id="KW-0472">Membrane</keyword>
<keyword evidence="9" id="KW-1185">Reference proteome</keyword>
<name>A0A4T0X3H6_9ASCO</name>
<dbReference type="AlphaFoldDB" id="A0A4T0X3H6"/>
<keyword evidence="6" id="KW-0732">Signal</keyword>
<evidence type="ECO:0000256" key="2">
    <source>
        <dbReference type="ARBA" id="ARBA00022692"/>
    </source>
</evidence>
<dbReference type="InterPro" id="IPR052649">
    <property type="entry name" value="NCE102-like"/>
</dbReference>
<dbReference type="InterPro" id="IPR008253">
    <property type="entry name" value="Marvel"/>
</dbReference>
<evidence type="ECO:0000256" key="6">
    <source>
        <dbReference type="SAM" id="SignalP"/>
    </source>
</evidence>
<dbReference type="GO" id="GO:0005886">
    <property type="term" value="C:plasma membrane"/>
    <property type="evidence" value="ECO:0007669"/>
    <property type="project" value="TreeGrafter"/>
</dbReference>
<dbReference type="GO" id="GO:0032126">
    <property type="term" value="C:eisosome"/>
    <property type="evidence" value="ECO:0007669"/>
    <property type="project" value="TreeGrafter"/>
</dbReference>
<comment type="subcellular location">
    <subcellularLocation>
        <location evidence="1">Membrane</location>
        <topology evidence="1">Multi-pass membrane protein</topology>
    </subcellularLocation>
</comment>
<dbReference type="Proteomes" id="UP000307173">
    <property type="component" value="Unassembled WGS sequence"/>
</dbReference>
<dbReference type="PANTHER" id="PTHR28165:SF1">
    <property type="entry name" value="NON-CLASSICAL EXPORT PROTEIN 2-RELATED"/>
    <property type="match status" value="1"/>
</dbReference>
<dbReference type="GO" id="GO:0070941">
    <property type="term" value="P:eisosome assembly"/>
    <property type="evidence" value="ECO:0007669"/>
    <property type="project" value="TreeGrafter"/>
</dbReference>
<keyword evidence="2 5" id="KW-0812">Transmembrane</keyword>
<comment type="caution">
    <text evidence="8">The sequence shown here is derived from an EMBL/GenBank/DDBJ whole genome shotgun (WGS) entry which is preliminary data.</text>
</comment>
<reference evidence="8 9" key="1">
    <citation type="journal article" date="2019" name="Front. Genet.">
        <title>Whole-Genome Sequencing of the Opportunistic Yeast Pathogen Candida inconspicua Uncovers Its Hybrid Origin.</title>
        <authorList>
            <person name="Mixao V."/>
            <person name="Hansen A.P."/>
            <person name="Saus E."/>
            <person name="Boekhout T."/>
            <person name="Lass-Florl C."/>
            <person name="Gabaldon T."/>
        </authorList>
    </citation>
    <scope>NUCLEOTIDE SEQUENCE [LARGE SCALE GENOMIC DNA]</scope>
    <source>
        <strain evidence="8 9">CBS 180</strain>
    </source>
</reference>
<sequence>MKTAPVLAIKSIKLIIVLALSASLVATTAYQNNPQVDFCVFTAAWAILTSTVYGIAALFITYLAAPIFLAILDFINFALTFSAATALVVATGTKSCSDAAYLQENKICQGSKSRCQKSKTTLSFLFICAALFLASFVKHSIKIVKHGMFYTSPAKTSESNVPTIAEV</sequence>
<gene>
    <name evidence="8" type="ORF">CANINC_001432</name>
</gene>
<evidence type="ECO:0000256" key="3">
    <source>
        <dbReference type="ARBA" id="ARBA00022989"/>
    </source>
</evidence>
<evidence type="ECO:0000256" key="1">
    <source>
        <dbReference type="ARBA" id="ARBA00004141"/>
    </source>
</evidence>